<protein>
    <submittedName>
        <fullName evidence="2">Uncharacterized protein</fullName>
    </submittedName>
</protein>
<name>Q0V529_PHANO</name>
<dbReference type="RefSeq" id="XP_001791552.1">
    <property type="nucleotide sequence ID" value="XM_001791500.1"/>
</dbReference>
<feature type="region of interest" description="Disordered" evidence="1">
    <location>
        <begin position="1"/>
        <end position="22"/>
    </location>
</feature>
<proteinExistence type="predicted"/>
<evidence type="ECO:0000313" key="3">
    <source>
        <dbReference type="Proteomes" id="UP000001055"/>
    </source>
</evidence>
<dbReference type="Proteomes" id="UP000001055">
    <property type="component" value="Unassembled WGS sequence"/>
</dbReference>
<dbReference type="KEGG" id="pno:SNOG_00885"/>
<dbReference type="AlphaFoldDB" id="Q0V529"/>
<sequence length="91" mass="9155">MSESVSRRAVGRGTVAGGWDTRDSRSLGASLCIQAWMAKDGGDMDADGASVPKYSEGGDVQRRLVVGAKTGLRGGGGVAVGGSGGWATKQL</sequence>
<gene>
    <name evidence="2" type="ORF">SNOG_00885</name>
</gene>
<evidence type="ECO:0000313" key="2">
    <source>
        <dbReference type="EMBL" id="EAT92380.1"/>
    </source>
</evidence>
<evidence type="ECO:0000256" key="1">
    <source>
        <dbReference type="SAM" id="MobiDB-lite"/>
    </source>
</evidence>
<dbReference type="InParanoid" id="Q0V529"/>
<organism evidence="2 3">
    <name type="scientific">Phaeosphaeria nodorum (strain SN15 / ATCC MYA-4574 / FGSC 10173)</name>
    <name type="common">Glume blotch fungus</name>
    <name type="synonym">Parastagonospora nodorum</name>
    <dbReference type="NCBI Taxonomy" id="321614"/>
    <lineage>
        <taxon>Eukaryota</taxon>
        <taxon>Fungi</taxon>
        <taxon>Dikarya</taxon>
        <taxon>Ascomycota</taxon>
        <taxon>Pezizomycotina</taxon>
        <taxon>Dothideomycetes</taxon>
        <taxon>Pleosporomycetidae</taxon>
        <taxon>Pleosporales</taxon>
        <taxon>Pleosporineae</taxon>
        <taxon>Phaeosphaeriaceae</taxon>
        <taxon>Parastagonospora</taxon>
    </lineage>
</organism>
<reference evidence="3" key="1">
    <citation type="journal article" date="2007" name="Plant Cell">
        <title>Dothideomycete-plant interactions illuminated by genome sequencing and EST analysis of the wheat pathogen Stagonospora nodorum.</title>
        <authorList>
            <person name="Hane J.K."/>
            <person name="Lowe R.G."/>
            <person name="Solomon P.S."/>
            <person name="Tan K.C."/>
            <person name="Schoch C.L."/>
            <person name="Spatafora J.W."/>
            <person name="Crous P.W."/>
            <person name="Kodira C."/>
            <person name="Birren B.W."/>
            <person name="Galagan J.E."/>
            <person name="Torriani S.F."/>
            <person name="McDonald B.A."/>
            <person name="Oliver R.P."/>
        </authorList>
    </citation>
    <scope>NUCLEOTIDE SEQUENCE [LARGE SCALE GENOMIC DNA]</scope>
    <source>
        <strain evidence="3">SN15 / ATCC MYA-4574 / FGSC 10173</strain>
    </source>
</reference>
<dbReference type="EMBL" id="CH445325">
    <property type="protein sequence ID" value="EAT92380.1"/>
    <property type="molecule type" value="Genomic_DNA"/>
</dbReference>
<dbReference type="GeneID" id="5968491"/>
<accession>Q0V529</accession>
<dbReference type="HOGENOM" id="CLU_2427768_0_0_1"/>